<evidence type="ECO:0000313" key="3">
    <source>
        <dbReference type="Proteomes" id="UP001139494"/>
    </source>
</evidence>
<comment type="caution">
    <text evidence="2">The sequence shown here is derived from an EMBL/GenBank/DDBJ whole genome shotgun (WGS) entry which is preliminary data.</text>
</comment>
<dbReference type="RefSeq" id="WP_256029367.1">
    <property type="nucleotide sequence ID" value="NZ_JAHLKM010000007.1"/>
</dbReference>
<protein>
    <recommendedName>
        <fullName evidence="1">DUF6908 domain-containing protein</fullName>
    </recommendedName>
</protein>
<proteinExistence type="predicted"/>
<dbReference type="InterPro" id="IPR054203">
    <property type="entry name" value="DUF6908"/>
</dbReference>
<dbReference type="EMBL" id="JAHLKM010000007">
    <property type="protein sequence ID" value="MCQ4333343.1"/>
    <property type="molecule type" value="Genomic_DNA"/>
</dbReference>
<accession>A0A9R1D6F2</accession>
<feature type="domain" description="DUF6908" evidence="1">
    <location>
        <begin position="19"/>
        <end position="110"/>
    </location>
</feature>
<dbReference type="AlphaFoldDB" id="A0A9R1D6F2"/>
<evidence type="ECO:0000259" key="1">
    <source>
        <dbReference type="Pfam" id="PF21849"/>
    </source>
</evidence>
<organism evidence="2 3">
    <name type="scientific">Natronomonas aquatica</name>
    <dbReference type="NCBI Taxonomy" id="2841590"/>
    <lineage>
        <taxon>Archaea</taxon>
        <taxon>Methanobacteriati</taxon>
        <taxon>Methanobacteriota</taxon>
        <taxon>Stenosarchaea group</taxon>
        <taxon>Halobacteria</taxon>
        <taxon>Halobacteriales</taxon>
        <taxon>Natronomonadaceae</taxon>
        <taxon>Natronomonas</taxon>
    </lineage>
</organism>
<reference evidence="2" key="1">
    <citation type="journal article" date="2023" name="Front. Microbiol.">
        <title>Genomic-based phylogenetic and metabolic analyses of the genus Natronomonas, and description of Natronomonas aquatica sp. nov.</title>
        <authorList>
            <person name="Garcia-Roldan A."/>
            <person name="Duran-Viseras A."/>
            <person name="de la Haba R.R."/>
            <person name="Corral P."/>
            <person name="Sanchez-Porro C."/>
            <person name="Ventosa A."/>
        </authorList>
    </citation>
    <scope>NUCLEOTIDE SEQUENCE</scope>
    <source>
        <strain evidence="2">F2-12</strain>
    </source>
</reference>
<evidence type="ECO:0000313" key="2">
    <source>
        <dbReference type="EMBL" id="MCQ4333343.1"/>
    </source>
</evidence>
<sequence>METAKAILGHTGVGSIDSMAPNEQVTVTVEGCEDLVFEKVGPTRLSVAHRTTGRGSNARDPEIVFRIEGDAWIPIECVRGAAVRRHDATGLDVGPFLRQWDRRLRRQGFLEAAETDHGTP</sequence>
<name>A0A9R1D6F2_9EURY</name>
<keyword evidence="3" id="KW-1185">Reference proteome</keyword>
<dbReference type="Proteomes" id="UP001139494">
    <property type="component" value="Unassembled WGS sequence"/>
</dbReference>
<gene>
    <name evidence="2" type="ORF">KM295_07595</name>
</gene>
<dbReference type="Pfam" id="PF21849">
    <property type="entry name" value="DUF6908"/>
    <property type="match status" value="1"/>
</dbReference>